<accession>A0ABM0LAC6</accession>
<reference evidence="3" key="1">
    <citation type="submission" date="2025-08" db="UniProtKB">
        <authorList>
            <consortium name="RefSeq"/>
        </authorList>
    </citation>
    <scope>IDENTIFICATION</scope>
</reference>
<name>A0ABM0LAC6_MICOH</name>
<dbReference type="GeneID" id="101986496"/>
<organism evidence="2 3">
    <name type="scientific">Microtus ochrogaster</name>
    <name type="common">Prairie vole</name>
    <dbReference type="NCBI Taxonomy" id="79684"/>
    <lineage>
        <taxon>Eukaryota</taxon>
        <taxon>Metazoa</taxon>
        <taxon>Chordata</taxon>
        <taxon>Craniata</taxon>
        <taxon>Vertebrata</taxon>
        <taxon>Euteleostomi</taxon>
        <taxon>Mammalia</taxon>
        <taxon>Eutheria</taxon>
        <taxon>Euarchontoglires</taxon>
        <taxon>Glires</taxon>
        <taxon>Rodentia</taxon>
        <taxon>Myomorpha</taxon>
        <taxon>Muroidea</taxon>
        <taxon>Cricetidae</taxon>
        <taxon>Arvicolinae</taxon>
        <taxon>Microtus</taxon>
    </lineage>
</organism>
<keyword evidence="1" id="KW-1133">Transmembrane helix</keyword>
<keyword evidence="1" id="KW-0472">Membrane</keyword>
<evidence type="ECO:0000313" key="2">
    <source>
        <dbReference type="Proteomes" id="UP000694915"/>
    </source>
</evidence>
<evidence type="ECO:0000256" key="1">
    <source>
        <dbReference type="SAM" id="Phobius"/>
    </source>
</evidence>
<dbReference type="RefSeq" id="XP_005362157.1">
    <property type="nucleotide sequence ID" value="XM_005362100.3"/>
</dbReference>
<evidence type="ECO:0000313" key="3">
    <source>
        <dbReference type="RefSeq" id="XP_005362157.1"/>
    </source>
</evidence>
<dbReference type="InterPro" id="IPR031506">
    <property type="entry name" value="HRCT1"/>
</dbReference>
<dbReference type="Proteomes" id="UP000694915">
    <property type="component" value="Linkage group LG5"/>
</dbReference>
<feature type="transmembrane region" description="Helical" evidence="1">
    <location>
        <begin position="12"/>
        <end position="33"/>
    </location>
</feature>
<proteinExistence type="predicted"/>
<dbReference type="Pfam" id="PF15758">
    <property type="entry name" value="HRCT1"/>
    <property type="match status" value="1"/>
</dbReference>
<protein>
    <submittedName>
        <fullName evidence="3">Histidine-rich carboxyl terminus protein 1</fullName>
    </submittedName>
</protein>
<gene>
    <name evidence="3" type="primary">Hrct1</name>
</gene>
<dbReference type="PANTHER" id="PTHR23009">
    <property type="match status" value="1"/>
</dbReference>
<keyword evidence="2" id="KW-1185">Reference proteome</keyword>
<keyword evidence="1" id="KW-0812">Transmembrane</keyword>
<dbReference type="PANTHER" id="PTHR23009:SF2">
    <property type="entry name" value="HISTIDINE-RICH CARBOXYL TERMINUS PROTEIN 1"/>
    <property type="match status" value="1"/>
</dbReference>
<sequence>MLGLLGNTTPVSWITGIVLALLMLVMLLAVCLFHRSREHDVERNRVQQIRPRLFHGRHLGVLGVSHHHRGHVSGVTSAGFHHHRQHLHRQHHCSPHRLHHHHARGARH</sequence>